<dbReference type="PROSITE" id="PS50234">
    <property type="entry name" value="VWFA"/>
    <property type="match status" value="1"/>
</dbReference>
<dbReference type="Gene3D" id="2.60.40.1460">
    <property type="entry name" value="Integrin domains. Chain A, domain 2"/>
    <property type="match status" value="1"/>
</dbReference>
<keyword evidence="12" id="KW-1015">Disulfide bond</keyword>
<evidence type="ECO:0000313" key="18">
    <source>
        <dbReference type="Proteomes" id="UP000694915"/>
    </source>
</evidence>
<evidence type="ECO:0000256" key="7">
    <source>
        <dbReference type="ARBA" id="ARBA00022837"/>
    </source>
</evidence>
<evidence type="ECO:0000256" key="5">
    <source>
        <dbReference type="ARBA" id="ARBA00022729"/>
    </source>
</evidence>
<evidence type="ECO:0000313" key="19">
    <source>
        <dbReference type="RefSeq" id="XP_005356879.1"/>
    </source>
</evidence>
<dbReference type="Pfam" id="PF01839">
    <property type="entry name" value="FG-GAP"/>
    <property type="match status" value="2"/>
</dbReference>
<keyword evidence="4" id="KW-0479">Metal-binding</keyword>
<accession>A0ABM0L164</accession>
<dbReference type="PRINTS" id="PR01185">
    <property type="entry name" value="INTEGRINA"/>
</dbReference>
<keyword evidence="5 16" id="KW-0732">Signal</keyword>
<feature type="repeat" description="FG-GAP" evidence="15">
    <location>
        <begin position="599"/>
        <end position="661"/>
    </location>
</feature>
<keyword evidence="9 16" id="KW-1133">Transmembrane helix</keyword>
<dbReference type="InterPro" id="IPR002035">
    <property type="entry name" value="VWF_A"/>
</dbReference>
<evidence type="ECO:0000256" key="8">
    <source>
        <dbReference type="ARBA" id="ARBA00022889"/>
    </source>
</evidence>
<gene>
    <name evidence="19" type="primary">Itga2</name>
</gene>
<comment type="subcellular location">
    <subcellularLocation>
        <location evidence="1 16">Membrane</location>
        <topology evidence="1 16">Single-pass type I membrane protein</topology>
    </subcellularLocation>
</comment>
<dbReference type="Gene3D" id="1.20.5.930">
    <property type="entry name" value="Bicelle-embedded integrin alpha(iib) transmembrane segment"/>
    <property type="match status" value="1"/>
</dbReference>
<dbReference type="SUPFAM" id="SSF69179">
    <property type="entry name" value="Integrin domains"/>
    <property type="match status" value="3"/>
</dbReference>
<dbReference type="Gene3D" id="2.60.40.1510">
    <property type="entry name" value="ntegrin, alpha v. Chain A, domain 3"/>
    <property type="match status" value="1"/>
</dbReference>
<keyword evidence="8 16" id="KW-0130">Cell adhesion</keyword>
<feature type="signal peptide" evidence="16">
    <location>
        <begin position="1"/>
        <end position="26"/>
    </location>
</feature>
<evidence type="ECO:0000256" key="9">
    <source>
        <dbReference type="ARBA" id="ARBA00022989"/>
    </source>
</evidence>
<evidence type="ECO:0000256" key="6">
    <source>
        <dbReference type="ARBA" id="ARBA00022737"/>
    </source>
</evidence>
<keyword evidence="18" id="KW-1185">Reference proteome</keyword>
<feature type="repeat" description="FG-GAP" evidence="15">
    <location>
        <begin position="474"/>
        <end position="536"/>
    </location>
</feature>
<evidence type="ECO:0000256" key="4">
    <source>
        <dbReference type="ARBA" id="ARBA00022723"/>
    </source>
</evidence>
<evidence type="ECO:0000256" key="12">
    <source>
        <dbReference type="ARBA" id="ARBA00023157"/>
    </source>
</evidence>
<sequence>MEPGQAGGALLLRLVAFAQGILSCLAYNVGLPGAKIFSGPSSEQFGYAVQQLKTPQGNWLLVGSPWSGFPENRMGDVYKCPVDVPTYACEKLNLQSLTSISNVTEIKTNMSLGLTLTRNLRTGGFLTCGPLWAHQCGNQYYATGICSDISPDFQSLTSFSPAVQACPSFVDVVVVCDESNSIYPWEAVKNFLEKFVQGLDIGPKKTQVALIQYANEPRVVFNLNRHKTKEEMVKTTSETRQFGGDLTNTFKAIEFARKKAYLPASGGRPGATKVMVVVTDGESHDGSSLKEVIQQCNDDEILRFGIAVLGYLNRNALDTKNLIKEIKAIASTPTERYFFNVADEAALLEKAGTLGEQIFSIEGTVQGGDNFQMEMSQVGFSADYSPQNDILMLGAVGAFDWSGSVVQGTSREHLIFPKQAFDHVLQDRNHSSFLGYSVAAVSTEKGVYFVAGAPRANYTGQIVLYSVNKDGNVTVIQSHRGDQIGSYFGSVLCSVDVDRDTITDVLLVGAPMYMNDLKKEEGKVYLFTITKGILNQHQFLEGPEGTGNARFGSAIAALSDINMDGFNDVIVGSPVENENSGAVYIYNGHQGTIRIKYSQKILGSDGAFRSQLQFFGRSLDGYGDLNGDSITDVSIGALGQVVQLWSQSIADVAIEALFTPDKITLLNKDAKITLKLCFSATFKPTGQNYRVAILYNMTLDADGYSSRVTSRGVFRENSERFLQKNIVVSQAQSCSEYDISIQKPSDVVNPLDLRVDISLENPGTSPALEAYSDTVKVFSIPFYKECGSDGLCISDLLLDVQQLPTTQNQPFIVSNQNKRLTVSVTLRNRGESAYNTAVKAEFSENLFFASFSMPVDGTEVTCQVGSSQKSVTCDVGYPALKSDEQVTFTINFDFNFQNLQNQATIHFQAFSESQEANEADNLVSFKIPLLYDAELHLTRSTNINFYEISSDENAPAINSVEDIGPKFIFSLKVTTGSSPVSMASVTIHIPQYTKAKNPLLYLTGVQTDEAGDISCAADINPLKLGQASSPVTVKSENFRHTKELDCRTVSCSDITCWLKDLHMKSEYFINVTTRVWNRTFAASTFQTLQLTAAAEIDTHNPQLYVIEDNSVTIPLMIMKPTEKEEVPTGVIIGSIIAGILLLLALVAGLWKLGFFKRQYKKMSPNPDEMDETTELNS</sequence>
<dbReference type="InterPro" id="IPR048285">
    <property type="entry name" value="Integrin_alpha_Ig-like_2"/>
</dbReference>
<dbReference type="PANTHER" id="PTHR23220:SF23">
    <property type="entry name" value="INTEGRIN ALPHA-2"/>
    <property type="match status" value="1"/>
</dbReference>
<dbReference type="Gene3D" id="2.60.40.1530">
    <property type="entry name" value="ntegrin, alpha v. Chain A, domain 4"/>
    <property type="match status" value="1"/>
</dbReference>
<keyword evidence="7" id="KW-0106">Calcium</keyword>
<evidence type="ECO:0000259" key="17">
    <source>
        <dbReference type="PROSITE" id="PS50234"/>
    </source>
</evidence>
<feature type="repeat" description="FG-GAP" evidence="15">
    <location>
        <begin position="363"/>
        <end position="417"/>
    </location>
</feature>
<evidence type="ECO:0000256" key="3">
    <source>
        <dbReference type="ARBA" id="ARBA00022692"/>
    </source>
</evidence>
<dbReference type="GeneID" id="101993632"/>
<evidence type="ECO:0000256" key="15">
    <source>
        <dbReference type="PROSITE-ProRule" id="PRU00803"/>
    </source>
</evidence>
<dbReference type="SUPFAM" id="SSF53300">
    <property type="entry name" value="vWA-like"/>
    <property type="match status" value="1"/>
</dbReference>
<feature type="repeat" description="FG-GAP" evidence="15">
    <location>
        <begin position="31"/>
        <end position="89"/>
    </location>
</feature>
<dbReference type="InterPro" id="IPR000413">
    <property type="entry name" value="Integrin_alpha"/>
</dbReference>
<keyword evidence="13 16" id="KW-0675">Receptor</keyword>
<dbReference type="Pfam" id="PF00092">
    <property type="entry name" value="VWA"/>
    <property type="match status" value="1"/>
</dbReference>
<dbReference type="Gene3D" id="2.130.10.130">
    <property type="entry name" value="Integrin alpha, N-terminal"/>
    <property type="match status" value="1"/>
</dbReference>
<dbReference type="GO" id="GO:0007229">
    <property type="term" value="P:integrin-mediated signaling pathway"/>
    <property type="evidence" value="ECO:0007669"/>
    <property type="project" value="UniProtKB-KW"/>
</dbReference>
<dbReference type="InterPro" id="IPR018184">
    <property type="entry name" value="Integrin_alpha_C_CS"/>
</dbReference>
<keyword evidence="3 16" id="KW-0812">Transmembrane</keyword>
<reference evidence="19" key="1">
    <citation type="submission" date="2025-08" db="UniProtKB">
        <authorList>
            <consortium name="RefSeq"/>
        </authorList>
    </citation>
    <scope>IDENTIFICATION</scope>
</reference>
<dbReference type="InterPro" id="IPR028994">
    <property type="entry name" value="Integrin_alpha_N"/>
</dbReference>
<evidence type="ECO:0000256" key="11">
    <source>
        <dbReference type="ARBA" id="ARBA00023136"/>
    </source>
</evidence>
<dbReference type="Proteomes" id="UP000694915">
    <property type="component" value="Chromosome 19"/>
</dbReference>
<evidence type="ECO:0000256" key="1">
    <source>
        <dbReference type="ARBA" id="ARBA00004479"/>
    </source>
</evidence>
<feature type="repeat" description="FG-GAP" evidence="15">
    <location>
        <begin position="537"/>
        <end position="595"/>
    </location>
</feature>
<evidence type="ECO:0000256" key="13">
    <source>
        <dbReference type="ARBA" id="ARBA00023170"/>
    </source>
</evidence>
<comment type="similarity">
    <text evidence="2 16">Belongs to the integrin alpha chain family.</text>
</comment>
<dbReference type="InterPro" id="IPR036465">
    <property type="entry name" value="vWFA_dom_sf"/>
</dbReference>
<dbReference type="InterPro" id="IPR013519">
    <property type="entry name" value="Int_alpha_beta-p"/>
</dbReference>
<dbReference type="Gene3D" id="3.40.50.410">
    <property type="entry name" value="von Willebrand factor, type A domain"/>
    <property type="match status" value="1"/>
</dbReference>
<dbReference type="Pfam" id="PF20805">
    <property type="entry name" value="Integrin_A_Ig_2"/>
    <property type="match status" value="1"/>
</dbReference>
<organism evidence="18 19">
    <name type="scientific">Microtus ochrogaster</name>
    <name type="common">Prairie vole</name>
    <dbReference type="NCBI Taxonomy" id="79684"/>
    <lineage>
        <taxon>Eukaryota</taxon>
        <taxon>Metazoa</taxon>
        <taxon>Chordata</taxon>
        <taxon>Craniata</taxon>
        <taxon>Vertebrata</taxon>
        <taxon>Euteleostomi</taxon>
        <taxon>Mammalia</taxon>
        <taxon>Eutheria</taxon>
        <taxon>Euarchontoglires</taxon>
        <taxon>Glires</taxon>
        <taxon>Rodentia</taxon>
        <taxon>Myomorpha</taxon>
        <taxon>Muroidea</taxon>
        <taxon>Cricetidae</taxon>
        <taxon>Arvicolinae</taxon>
        <taxon>Microtus</taxon>
    </lineage>
</organism>
<dbReference type="SMART" id="SM00191">
    <property type="entry name" value="Int_alpha"/>
    <property type="match status" value="5"/>
</dbReference>
<feature type="chain" id="PRO_5045011169" evidence="16">
    <location>
        <begin position="27"/>
        <end position="1177"/>
    </location>
</feature>
<evidence type="ECO:0000256" key="2">
    <source>
        <dbReference type="ARBA" id="ARBA00008054"/>
    </source>
</evidence>
<dbReference type="RefSeq" id="XP_005356879.1">
    <property type="nucleotide sequence ID" value="XM_005356822.2"/>
</dbReference>
<proteinExistence type="inferred from homology"/>
<dbReference type="PANTHER" id="PTHR23220">
    <property type="entry name" value="INTEGRIN ALPHA"/>
    <property type="match status" value="1"/>
</dbReference>
<evidence type="ECO:0000256" key="14">
    <source>
        <dbReference type="ARBA" id="ARBA00023180"/>
    </source>
</evidence>
<dbReference type="InterPro" id="IPR013517">
    <property type="entry name" value="FG-GAP"/>
</dbReference>
<dbReference type="SMART" id="SM00327">
    <property type="entry name" value="VWA"/>
    <property type="match status" value="1"/>
</dbReference>
<keyword evidence="11 16" id="KW-0472">Membrane</keyword>
<dbReference type="PRINTS" id="PR00453">
    <property type="entry name" value="VWFADOMAIN"/>
</dbReference>
<protein>
    <submittedName>
        <fullName evidence="19">Integrin alpha-2</fullName>
    </submittedName>
</protein>
<evidence type="ECO:0000256" key="10">
    <source>
        <dbReference type="ARBA" id="ARBA00023037"/>
    </source>
</evidence>
<keyword evidence="6" id="KW-0677">Repeat</keyword>
<dbReference type="PROSITE" id="PS51470">
    <property type="entry name" value="FG_GAP"/>
    <property type="match status" value="5"/>
</dbReference>
<feature type="domain" description="VWFA" evidence="17">
    <location>
        <begin position="171"/>
        <end position="358"/>
    </location>
</feature>
<keyword evidence="10 16" id="KW-0401">Integrin</keyword>
<evidence type="ECO:0000256" key="16">
    <source>
        <dbReference type="RuleBase" id="RU003762"/>
    </source>
</evidence>
<dbReference type="Pfam" id="PF20806">
    <property type="entry name" value="Integrin_A_Ig_3"/>
    <property type="match status" value="1"/>
</dbReference>
<dbReference type="InterPro" id="IPR032695">
    <property type="entry name" value="Integrin_dom_sf"/>
</dbReference>
<feature type="transmembrane region" description="Helical" evidence="16">
    <location>
        <begin position="1130"/>
        <end position="1152"/>
    </location>
</feature>
<dbReference type="InterPro" id="IPR048286">
    <property type="entry name" value="Integrin_alpha_Ig-like_3"/>
</dbReference>
<dbReference type="SUPFAM" id="SSF69318">
    <property type="entry name" value="Integrin alpha N-terminal domain"/>
    <property type="match status" value="1"/>
</dbReference>
<keyword evidence="14" id="KW-0325">Glycoprotein</keyword>
<name>A0ABM0L164_MICOH</name>
<dbReference type="PROSITE" id="PS00242">
    <property type="entry name" value="INTEGRIN_ALPHA"/>
    <property type="match status" value="1"/>
</dbReference>
<dbReference type="CDD" id="cd01469">
    <property type="entry name" value="vWA_integrins_alpha_subunit"/>
    <property type="match status" value="1"/>
</dbReference>